<accession>A0A139PHM8</accession>
<sequence length="41" mass="4541">MIFVDSIIYAMIYKKSGNCLISTLSHILGNATGILLLMMYS</sequence>
<dbReference type="EMBL" id="LQZP01000534">
    <property type="protein sequence ID" value="KXT88782.1"/>
    <property type="molecule type" value="Genomic_DNA"/>
</dbReference>
<name>A0A139PHM8_STROR</name>
<dbReference type="Proteomes" id="UP000070053">
    <property type="component" value="Unassembled WGS sequence"/>
</dbReference>
<evidence type="ECO:0000313" key="2">
    <source>
        <dbReference type="EMBL" id="KXT88782.1"/>
    </source>
</evidence>
<comment type="caution">
    <text evidence="2">The sequence shown here is derived from an EMBL/GenBank/DDBJ whole genome shotgun (WGS) entry which is preliminary data.</text>
</comment>
<reference evidence="2 3" key="1">
    <citation type="submission" date="2016-01" db="EMBL/GenBank/DDBJ databases">
        <title>Highly variable Streptococcus oralis are common among viridans streptococci isolated from primates.</title>
        <authorList>
            <person name="Denapaite D."/>
            <person name="Rieger M."/>
            <person name="Koendgen S."/>
            <person name="Brueckner R."/>
            <person name="Ochigava I."/>
            <person name="Kappeler P."/>
            <person name="Maetz-Rensing K."/>
            <person name="Leendertz F."/>
            <person name="Hakenbeck R."/>
        </authorList>
    </citation>
    <scope>NUCLEOTIDE SEQUENCE [LARGE SCALE GENOMIC DNA]</scope>
    <source>
        <strain evidence="2 3">DD21</strain>
    </source>
</reference>
<evidence type="ECO:0000313" key="3">
    <source>
        <dbReference type="Proteomes" id="UP000070053"/>
    </source>
</evidence>
<dbReference type="PATRIC" id="fig|1303.81.peg.2367"/>
<keyword evidence="1" id="KW-1133">Transmembrane helix</keyword>
<feature type="transmembrane region" description="Helical" evidence="1">
    <location>
        <begin position="20"/>
        <end position="40"/>
    </location>
</feature>
<dbReference type="AlphaFoldDB" id="A0A139PHM8"/>
<protein>
    <submittedName>
        <fullName evidence="2">Uncharacterized protein</fullName>
    </submittedName>
</protein>
<proteinExistence type="predicted"/>
<keyword evidence="1" id="KW-0472">Membrane</keyword>
<evidence type="ECO:0000256" key="1">
    <source>
        <dbReference type="SAM" id="Phobius"/>
    </source>
</evidence>
<keyword evidence="1" id="KW-0812">Transmembrane</keyword>
<gene>
    <name evidence="2" type="ORF">SORDD21_01866</name>
</gene>
<organism evidence="2 3">
    <name type="scientific">Streptococcus oralis</name>
    <dbReference type="NCBI Taxonomy" id="1303"/>
    <lineage>
        <taxon>Bacteria</taxon>
        <taxon>Bacillati</taxon>
        <taxon>Bacillota</taxon>
        <taxon>Bacilli</taxon>
        <taxon>Lactobacillales</taxon>
        <taxon>Streptococcaceae</taxon>
        <taxon>Streptococcus</taxon>
    </lineage>
</organism>